<reference evidence="9" key="1">
    <citation type="submission" date="2015-12" db="EMBL/GenBank/DDBJ databases">
        <title>Update maize B73 reference genome by single molecule sequencing technologies.</title>
        <authorList>
            <consortium name="Maize Genome Sequencing Project"/>
            <person name="Ware D."/>
        </authorList>
    </citation>
    <scope>NUCLEOTIDE SEQUENCE</scope>
    <source>
        <tissue evidence="9">Seedling</tissue>
    </source>
</reference>
<evidence type="ECO:0000256" key="5">
    <source>
        <dbReference type="ARBA" id="ARBA00023136"/>
    </source>
</evidence>
<keyword evidence="3 7" id="KW-0812">Transmembrane</keyword>
<dbReference type="STRING" id="4577.A0A1D6NZT1"/>
<dbReference type="EMBL" id="CM000785">
    <property type="protein sequence ID" value="AQL03409.1"/>
    <property type="molecule type" value="Genomic_DNA"/>
</dbReference>
<keyword evidence="4 7" id="KW-1133">Transmembrane helix</keyword>
<feature type="transmembrane region" description="Helical" evidence="7">
    <location>
        <begin position="425"/>
        <end position="444"/>
    </location>
</feature>
<evidence type="ECO:0000256" key="2">
    <source>
        <dbReference type="ARBA" id="ARBA00005982"/>
    </source>
</evidence>
<dbReference type="GO" id="GO:0022857">
    <property type="term" value="F:transmembrane transporter activity"/>
    <property type="evidence" value="ECO:0007669"/>
    <property type="project" value="InterPro"/>
</dbReference>
<dbReference type="SMR" id="A0A1D6NZT1"/>
<protein>
    <submittedName>
        <fullName evidence="9">Proton-dependent oligopeptide transport (POT) family protein</fullName>
    </submittedName>
</protein>
<sequence>MAAPREEGATELNQESRWPILDEIEANDYDNFTRRAYVPKTKKLMALPKAYLRSLNVRNTNKPMDTFVKKVTELNRKMNEVDEESKQVSYPVIRDDNGNDKLDCPALGKQFAAEEISAQNVRNTNMPMDTFVKKVTELNLYLVLLPLDGQSVPKLEKPYHSCLPTLSIRHLCQVTANASSAYPKNIEYPRGGGVVVDVPLTDSSSATVEEISQPNPKDGSPGAASAIPETDLPEIAQVIRSCRDGIHKVVELLQHKFPNVSKTQLNRKVREISDFVDNHWKVKKEVLDKLGLDSSPLCSLLVGHGCKFLDKAAVETADDKSRRRPASAWCLCTVKQVEELKCVLRLLPVWASDIVFAAAYTQMTTTFVLQGDTLDPHVGGGFRVPAAALSVFDTLSVMLWVPLYDRLVVPLARRATGHRRGFTQLARMGAGLLVLAVAMLAAGAMEVPQYVVVGASEVFTLIGQIEFFYDQAPDFVWSICSGLSITSFTLGNYVSSALVAVIARATARAGQVDGWIPDDINRAHLDYFWLLTMLCVGNFGVYLLIARWYTYKKTVD</sequence>
<dbReference type="AlphaFoldDB" id="A0A1D6NZT1"/>
<dbReference type="Pfam" id="PF21796">
    <property type="entry name" value="Cac1_C"/>
    <property type="match status" value="1"/>
</dbReference>
<feature type="transmembrane region" description="Helical" evidence="7">
    <location>
        <begin position="527"/>
        <end position="545"/>
    </location>
</feature>
<evidence type="ECO:0000256" key="3">
    <source>
        <dbReference type="ARBA" id="ARBA00022692"/>
    </source>
</evidence>
<dbReference type="ExpressionAtlas" id="A0A1D6NZT1">
    <property type="expression patterns" value="baseline and differential"/>
</dbReference>
<evidence type="ECO:0000259" key="8">
    <source>
        <dbReference type="Pfam" id="PF21796"/>
    </source>
</evidence>
<name>A0A1D6NZT1_MAIZE</name>
<dbReference type="Gene3D" id="1.20.1250.20">
    <property type="entry name" value="MFS general substrate transporter like domains"/>
    <property type="match status" value="1"/>
</dbReference>
<evidence type="ECO:0000256" key="7">
    <source>
        <dbReference type="SAM" id="Phobius"/>
    </source>
</evidence>
<dbReference type="InParanoid" id="A0A1D6NZT1"/>
<comment type="similarity">
    <text evidence="2">Belongs to the major facilitator superfamily. Proton-dependent oligopeptide transporter (POT/PTR) (TC 2.A.17) family.</text>
</comment>
<proteinExistence type="inferred from homology"/>
<dbReference type="GO" id="GO:0016020">
    <property type="term" value="C:membrane"/>
    <property type="evidence" value="ECO:0007669"/>
    <property type="project" value="UniProtKB-SubCell"/>
</dbReference>
<comment type="subcellular location">
    <subcellularLocation>
        <location evidence="1">Membrane</location>
        <topology evidence="1">Multi-pass membrane protein</topology>
    </subcellularLocation>
</comment>
<organism evidence="9">
    <name type="scientific">Zea mays</name>
    <name type="common">Maize</name>
    <dbReference type="NCBI Taxonomy" id="4577"/>
    <lineage>
        <taxon>Eukaryota</taxon>
        <taxon>Viridiplantae</taxon>
        <taxon>Streptophyta</taxon>
        <taxon>Embryophyta</taxon>
        <taxon>Tracheophyta</taxon>
        <taxon>Spermatophyta</taxon>
        <taxon>Magnoliopsida</taxon>
        <taxon>Liliopsida</taxon>
        <taxon>Poales</taxon>
        <taxon>Poaceae</taxon>
        <taxon>PACMAD clade</taxon>
        <taxon>Panicoideae</taxon>
        <taxon>Andropogonodae</taxon>
        <taxon>Andropogoneae</taxon>
        <taxon>Tripsacinae</taxon>
        <taxon>Zea</taxon>
    </lineage>
</organism>
<evidence type="ECO:0000313" key="9">
    <source>
        <dbReference type="EMBL" id="AQL03409.1"/>
    </source>
</evidence>
<feature type="region of interest" description="Disordered" evidence="6">
    <location>
        <begin position="206"/>
        <end position="227"/>
    </location>
</feature>
<dbReference type="InterPro" id="IPR000109">
    <property type="entry name" value="POT_fam"/>
</dbReference>
<accession>A0A1D6NZT1</accession>
<dbReference type="Pfam" id="PF00854">
    <property type="entry name" value="PTR2"/>
    <property type="match status" value="2"/>
</dbReference>
<evidence type="ECO:0000256" key="6">
    <source>
        <dbReference type="SAM" id="MobiDB-lite"/>
    </source>
</evidence>
<dbReference type="InterPro" id="IPR048800">
    <property type="entry name" value="Cac1-like_C"/>
</dbReference>
<keyword evidence="5 7" id="KW-0472">Membrane</keyword>
<dbReference type="FunFam" id="1.20.1250.20:FF:001162">
    <property type="entry name" value="Protein NRT1/ PTR FAMILY 3.1"/>
    <property type="match status" value="1"/>
</dbReference>
<feature type="transmembrane region" description="Helical" evidence="7">
    <location>
        <begin position="384"/>
        <end position="404"/>
    </location>
</feature>
<dbReference type="InterPro" id="IPR036259">
    <property type="entry name" value="MFS_trans_sf"/>
</dbReference>
<feature type="compositionally biased region" description="Polar residues" evidence="6">
    <location>
        <begin position="206"/>
        <end position="215"/>
    </location>
</feature>
<evidence type="ECO:0000256" key="4">
    <source>
        <dbReference type="ARBA" id="ARBA00022989"/>
    </source>
</evidence>
<evidence type="ECO:0000256" key="1">
    <source>
        <dbReference type="ARBA" id="ARBA00004141"/>
    </source>
</evidence>
<dbReference type="SUPFAM" id="SSF103473">
    <property type="entry name" value="MFS general substrate transporter"/>
    <property type="match status" value="1"/>
</dbReference>
<gene>
    <name evidence="9" type="ORF">ZEAMMB73_Zm00001d045909</name>
</gene>
<dbReference type="PANTHER" id="PTHR11654">
    <property type="entry name" value="OLIGOPEPTIDE TRANSPORTER-RELATED"/>
    <property type="match status" value="1"/>
</dbReference>
<feature type="domain" description="Chromatin assembly factor 1 subunit Cac1-like C-terminal" evidence="8">
    <location>
        <begin position="232"/>
        <end position="282"/>
    </location>
</feature>